<dbReference type="Pfam" id="PF00528">
    <property type="entry name" value="BPD_transp_1"/>
    <property type="match status" value="1"/>
</dbReference>
<feature type="transmembrane region" description="Helical" evidence="7">
    <location>
        <begin position="247"/>
        <end position="265"/>
    </location>
</feature>
<keyword evidence="5 7" id="KW-1133">Transmembrane helix</keyword>
<dbReference type="Proteomes" id="UP000460435">
    <property type="component" value="Unassembled WGS sequence"/>
</dbReference>
<keyword evidence="3" id="KW-1003">Cell membrane</keyword>
<dbReference type="AlphaFoldDB" id="A0A7K3M950"/>
<feature type="transmembrane region" description="Helical" evidence="7">
    <location>
        <begin position="223"/>
        <end position="240"/>
    </location>
</feature>
<feature type="transmembrane region" description="Helical" evidence="7">
    <location>
        <begin position="56"/>
        <end position="76"/>
    </location>
</feature>
<dbReference type="SUPFAM" id="SSF161098">
    <property type="entry name" value="MetI-like"/>
    <property type="match status" value="1"/>
</dbReference>
<dbReference type="GO" id="GO:0015416">
    <property type="term" value="F:ABC-type phosphonate transporter activity"/>
    <property type="evidence" value="ECO:0007669"/>
    <property type="project" value="InterPro"/>
</dbReference>
<evidence type="ECO:0000256" key="5">
    <source>
        <dbReference type="ARBA" id="ARBA00022989"/>
    </source>
</evidence>
<feature type="transmembrane region" description="Helical" evidence="7">
    <location>
        <begin position="118"/>
        <end position="139"/>
    </location>
</feature>
<proteinExistence type="inferred from homology"/>
<comment type="similarity">
    <text evidence="7">Belongs to the binding-protein-dependent transport system permease family.</text>
</comment>
<comment type="subcellular location">
    <subcellularLocation>
        <location evidence="1 7">Cell membrane</location>
        <topology evidence="1 7">Multi-pass membrane protein</topology>
    </subcellularLocation>
</comment>
<evidence type="ECO:0000256" key="1">
    <source>
        <dbReference type="ARBA" id="ARBA00004651"/>
    </source>
</evidence>
<dbReference type="InterPro" id="IPR000515">
    <property type="entry name" value="MetI-like"/>
</dbReference>
<dbReference type="GO" id="GO:0005886">
    <property type="term" value="C:plasma membrane"/>
    <property type="evidence" value="ECO:0007669"/>
    <property type="project" value="UniProtKB-SubCell"/>
</dbReference>
<keyword evidence="11" id="KW-1185">Reference proteome</keyword>
<evidence type="ECO:0000256" key="7">
    <source>
        <dbReference type="RuleBase" id="RU363032"/>
    </source>
</evidence>
<dbReference type="NCBIfam" id="TIGR01097">
    <property type="entry name" value="PhnE"/>
    <property type="match status" value="1"/>
</dbReference>
<accession>A0A7K3M950</accession>
<evidence type="ECO:0000313" key="11">
    <source>
        <dbReference type="Proteomes" id="UP000460435"/>
    </source>
</evidence>
<dbReference type="PROSITE" id="PS50928">
    <property type="entry name" value="ABC_TM1"/>
    <property type="match status" value="1"/>
</dbReference>
<protein>
    <submittedName>
        <fullName evidence="10">Phosphonate ABC transporter, permease protein PhnE</fullName>
    </submittedName>
</protein>
<feature type="transmembrane region" description="Helical" evidence="7">
    <location>
        <begin position="160"/>
        <end position="187"/>
    </location>
</feature>
<keyword evidence="6 7" id="KW-0472">Membrane</keyword>
<gene>
    <name evidence="10" type="primary">phnE</name>
    <name evidence="10" type="ORF">F7O44_21850</name>
</gene>
<dbReference type="Gene3D" id="1.10.3720.10">
    <property type="entry name" value="MetI-like"/>
    <property type="match status" value="1"/>
</dbReference>
<organism evidence="10 11">
    <name type="scientific">Phytoactinopolyspora mesophila</name>
    <dbReference type="NCBI Taxonomy" id="2650750"/>
    <lineage>
        <taxon>Bacteria</taxon>
        <taxon>Bacillati</taxon>
        <taxon>Actinomycetota</taxon>
        <taxon>Actinomycetes</taxon>
        <taxon>Jiangellales</taxon>
        <taxon>Jiangellaceae</taxon>
        <taxon>Phytoactinopolyspora</taxon>
    </lineage>
</organism>
<name>A0A7K3M950_9ACTN</name>
<comment type="caution">
    <text evidence="10">The sequence shown here is derived from an EMBL/GenBank/DDBJ whole genome shotgun (WGS) entry which is preliminary data.</text>
</comment>
<feature type="region of interest" description="Disordered" evidence="8">
    <location>
        <begin position="1"/>
        <end position="20"/>
    </location>
</feature>
<sequence>MGPGLGCGRGLPHRGDRRGKDLDGVAEAVAVSRTRTQTASEARFERAVRPEKPFNWFRLIVTVAVVGGFLGAAVSVDARWDRLPDAPGELWNIARLMFTDLDLADLPQALESMWESVAIAWLGTMIAAVLSFPLAFLAAQNISGRGSVVVTRQLLNIPRAIPEIIFAVALIPIFGLGPLAGTIAIGLSSTGTIGKLSAEIIEGCDRGPVEAADAAGGSKAQRVRWAVIPQVMPEIIAFWLYRFEINIRASAVLGVVGAGGIGTMLQQNIEFRNWGTAGMALIVVVLVTILIDTISGAVRRRIIRGPKSGHDKIILDPEKVILARPSR</sequence>
<dbReference type="EMBL" id="WLZY01000008">
    <property type="protein sequence ID" value="NDL59720.1"/>
    <property type="molecule type" value="Genomic_DNA"/>
</dbReference>
<evidence type="ECO:0000313" key="10">
    <source>
        <dbReference type="EMBL" id="NDL59720.1"/>
    </source>
</evidence>
<evidence type="ECO:0000259" key="9">
    <source>
        <dbReference type="PROSITE" id="PS50928"/>
    </source>
</evidence>
<evidence type="ECO:0000256" key="8">
    <source>
        <dbReference type="SAM" id="MobiDB-lite"/>
    </source>
</evidence>
<evidence type="ECO:0000256" key="4">
    <source>
        <dbReference type="ARBA" id="ARBA00022692"/>
    </source>
</evidence>
<evidence type="ECO:0000256" key="3">
    <source>
        <dbReference type="ARBA" id="ARBA00022475"/>
    </source>
</evidence>
<keyword evidence="4 7" id="KW-0812">Transmembrane</keyword>
<dbReference type="InterPro" id="IPR035906">
    <property type="entry name" value="MetI-like_sf"/>
</dbReference>
<dbReference type="PANTHER" id="PTHR30043">
    <property type="entry name" value="PHOSPHONATES TRANSPORT SYSTEM PERMEASE PROTEIN"/>
    <property type="match status" value="1"/>
</dbReference>
<evidence type="ECO:0000256" key="2">
    <source>
        <dbReference type="ARBA" id="ARBA00022448"/>
    </source>
</evidence>
<reference evidence="10 11" key="1">
    <citation type="submission" date="2019-11" db="EMBL/GenBank/DDBJ databases">
        <authorList>
            <person name="Li X.-J."/>
            <person name="Feng X.-M."/>
        </authorList>
    </citation>
    <scope>NUCLEOTIDE SEQUENCE [LARGE SCALE GENOMIC DNA]</scope>
    <source>
        <strain evidence="10 11">XMNu-373</strain>
    </source>
</reference>
<feature type="transmembrane region" description="Helical" evidence="7">
    <location>
        <begin position="277"/>
        <end position="298"/>
    </location>
</feature>
<evidence type="ECO:0000256" key="6">
    <source>
        <dbReference type="ARBA" id="ARBA00023136"/>
    </source>
</evidence>
<dbReference type="CDD" id="cd06261">
    <property type="entry name" value="TM_PBP2"/>
    <property type="match status" value="1"/>
</dbReference>
<keyword evidence="2 7" id="KW-0813">Transport</keyword>
<feature type="domain" description="ABC transmembrane type-1" evidence="9">
    <location>
        <begin position="113"/>
        <end position="295"/>
    </location>
</feature>
<dbReference type="PANTHER" id="PTHR30043:SF1">
    <property type="entry name" value="ABC TRANSPORT SYSTEM PERMEASE PROTEIN P69"/>
    <property type="match status" value="1"/>
</dbReference>
<dbReference type="InterPro" id="IPR005769">
    <property type="entry name" value="PhnE/PtxC"/>
</dbReference>